<evidence type="ECO:0000256" key="8">
    <source>
        <dbReference type="SAM" id="MobiDB-lite"/>
    </source>
</evidence>
<keyword evidence="11" id="KW-1185">Reference proteome</keyword>
<evidence type="ECO:0000256" key="4">
    <source>
        <dbReference type="ARBA" id="ARBA00022692"/>
    </source>
</evidence>
<evidence type="ECO:0000256" key="5">
    <source>
        <dbReference type="ARBA" id="ARBA00022989"/>
    </source>
</evidence>
<keyword evidence="6" id="KW-0406">Ion transport</keyword>
<keyword evidence="5 9" id="KW-1133">Transmembrane helix</keyword>
<keyword evidence="2" id="KW-0813">Transport</keyword>
<dbReference type="PANTHER" id="PTHR33281">
    <property type="entry name" value="UPF0187 PROTEIN YNEE"/>
    <property type="match status" value="1"/>
</dbReference>
<evidence type="ECO:0000256" key="3">
    <source>
        <dbReference type="ARBA" id="ARBA00022475"/>
    </source>
</evidence>
<evidence type="ECO:0000313" key="10">
    <source>
        <dbReference type="EMBL" id="CAG8737112.1"/>
    </source>
</evidence>
<reference evidence="10 11" key="1">
    <citation type="submission" date="2021-06" db="EMBL/GenBank/DDBJ databases">
        <authorList>
            <person name="Kallberg Y."/>
            <person name="Tangrot J."/>
            <person name="Rosling A."/>
        </authorList>
    </citation>
    <scope>NUCLEOTIDE SEQUENCE [LARGE SCALE GENOMIC DNA]</scope>
    <source>
        <strain evidence="10 11">120-4 pot B 10/14</strain>
    </source>
</reference>
<accession>A0ABN7V7H4</accession>
<dbReference type="PANTHER" id="PTHR33281:SF19">
    <property type="entry name" value="VOLTAGE-DEPENDENT ANION CHANNEL-FORMING PROTEIN YNEE"/>
    <property type="match status" value="1"/>
</dbReference>
<gene>
    <name evidence="10" type="ORF">GMARGA_LOCUS14983</name>
</gene>
<comment type="caution">
    <text evidence="10">The sequence shown here is derived from an EMBL/GenBank/DDBJ whole genome shotgun (WGS) entry which is preliminary data.</text>
</comment>
<feature type="transmembrane region" description="Helical" evidence="9">
    <location>
        <begin position="50"/>
        <end position="69"/>
    </location>
</feature>
<evidence type="ECO:0000256" key="6">
    <source>
        <dbReference type="ARBA" id="ARBA00023065"/>
    </source>
</evidence>
<dbReference type="Pfam" id="PF25539">
    <property type="entry name" value="Bestrophin_2"/>
    <property type="match status" value="1"/>
</dbReference>
<evidence type="ECO:0000256" key="1">
    <source>
        <dbReference type="ARBA" id="ARBA00004651"/>
    </source>
</evidence>
<keyword evidence="7 9" id="KW-0472">Membrane</keyword>
<feature type="transmembrane region" description="Helical" evidence="9">
    <location>
        <begin position="75"/>
        <end position="94"/>
    </location>
</feature>
<name>A0ABN7V7H4_GIGMA</name>
<protein>
    <submittedName>
        <fullName evidence="10">17265_t:CDS:1</fullName>
    </submittedName>
</protein>
<evidence type="ECO:0000256" key="2">
    <source>
        <dbReference type="ARBA" id="ARBA00022448"/>
    </source>
</evidence>
<dbReference type="InterPro" id="IPR044669">
    <property type="entry name" value="YneE/VCCN1/2-like"/>
</dbReference>
<proteinExistence type="predicted"/>
<organism evidence="10 11">
    <name type="scientific">Gigaspora margarita</name>
    <dbReference type="NCBI Taxonomy" id="4874"/>
    <lineage>
        <taxon>Eukaryota</taxon>
        <taxon>Fungi</taxon>
        <taxon>Fungi incertae sedis</taxon>
        <taxon>Mucoromycota</taxon>
        <taxon>Glomeromycotina</taxon>
        <taxon>Glomeromycetes</taxon>
        <taxon>Diversisporales</taxon>
        <taxon>Gigasporaceae</taxon>
        <taxon>Gigaspora</taxon>
    </lineage>
</organism>
<comment type="subcellular location">
    <subcellularLocation>
        <location evidence="1">Cell membrane</location>
        <topology evidence="1">Multi-pass membrane protein</topology>
    </subcellularLocation>
</comment>
<evidence type="ECO:0000256" key="9">
    <source>
        <dbReference type="SAM" id="Phobius"/>
    </source>
</evidence>
<sequence>LNWLIDNDEANNKQDDANSELHDNEANNKQPDTITECFSSLKKNNLSFPFAYSTLLTVTTWVFSLSLSFQLVSDLQWLTIPIIFLSTLFLFGIIELAEQIENPFGIDIFDADLNKFCVDIWIDTKFIMDNTAEIKKFCDDELDKIKVFEEQKSSQDKAKM</sequence>
<keyword evidence="4 9" id="KW-0812">Transmembrane</keyword>
<dbReference type="Proteomes" id="UP000789901">
    <property type="component" value="Unassembled WGS sequence"/>
</dbReference>
<evidence type="ECO:0000313" key="11">
    <source>
        <dbReference type="Proteomes" id="UP000789901"/>
    </source>
</evidence>
<dbReference type="EMBL" id="CAJVQB010010150">
    <property type="protein sequence ID" value="CAG8737112.1"/>
    <property type="molecule type" value="Genomic_DNA"/>
</dbReference>
<feature type="non-terminal residue" evidence="10">
    <location>
        <position position="1"/>
    </location>
</feature>
<evidence type="ECO:0000256" key="7">
    <source>
        <dbReference type="ARBA" id="ARBA00023136"/>
    </source>
</evidence>
<feature type="region of interest" description="Disordered" evidence="8">
    <location>
        <begin position="1"/>
        <end position="29"/>
    </location>
</feature>
<keyword evidence="3" id="KW-1003">Cell membrane</keyword>
<feature type="compositionally biased region" description="Basic and acidic residues" evidence="8">
    <location>
        <begin position="10"/>
        <end position="26"/>
    </location>
</feature>